<dbReference type="Pfam" id="PF01740">
    <property type="entry name" value="STAS"/>
    <property type="match status" value="1"/>
</dbReference>
<feature type="domain" description="STAS" evidence="3">
    <location>
        <begin position="5"/>
        <end position="114"/>
    </location>
</feature>
<reference evidence="5" key="1">
    <citation type="journal article" date="2019" name="Int. J. Syst. Evol. Microbiol.">
        <title>The Global Catalogue of Microorganisms (GCM) 10K type strain sequencing project: providing services to taxonomists for standard genome sequencing and annotation.</title>
        <authorList>
            <consortium name="The Broad Institute Genomics Platform"/>
            <consortium name="The Broad Institute Genome Sequencing Center for Infectious Disease"/>
            <person name="Wu L."/>
            <person name="Ma J."/>
        </authorList>
    </citation>
    <scope>NUCLEOTIDE SEQUENCE [LARGE SCALE GENOMIC DNA]</scope>
    <source>
        <strain evidence="5">JCM 13249</strain>
    </source>
</reference>
<protein>
    <recommendedName>
        <fullName evidence="2">Anti-sigma factor antagonist</fullName>
    </recommendedName>
</protein>
<evidence type="ECO:0000256" key="1">
    <source>
        <dbReference type="ARBA" id="ARBA00009013"/>
    </source>
</evidence>
<dbReference type="PROSITE" id="PS50801">
    <property type="entry name" value="STAS"/>
    <property type="match status" value="1"/>
</dbReference>
<evidence type="ECO:0000259" key="3">
    <source>
        <dbReference type="PROSITE" id="PS50801"/>
    </source>
</evidence>
<dbReference type="InterPro" id="IPR036513">
    <property type="entry name" value="STAS_dom_sf"/>
</dbReference>
<dbReference type="EMBL" id="BAAALS010000018">
    <property type="protein sequence ID" value="GAA1763006.1"/>
    <property type="molecule type" value="Genomic_DNA"/>
</dbReference>
<dbReference type="RefSeq" id="WP_344083368.1">
    <property type="nucleotide sequence ID" value="NZ_BAAALS010000018.1"/>
</dbReference>
<dbReference type="PANTHER" id="PTHR33495">
    <property type="entry name" value="ANTI-SIGMA FACTOR ANTAGONIST TM_1081-RELATED-RELATED"/>
    <property type="match status" value="1"/>
</dbReference>
<dbReference type="CDD" id="cd07043">
    <property type="entry name" value="STAS_anti-anti-sigma_factors"/>
    <property type="match status" value="1"/>
</dbReference>
<dbReference type="SUPFAM" id="SSF52091">
    <property type="entry name" value="SpoIIaa-like"/>
    <property type="match status" value="1"/>
</dbReference>
<evidence type="ECO:0000313" key="4">
    <source>
        <dbReference type="EMBL" id="GAA1763006.1"/>
    </source>
</evidence>
<accession>A0ABP4WXU5</accession>
<evidence type="ECO:0000256" key="2">
    <source>
        <dbReference type="RuleBase" id="RU003749"/>
    </source>
</evidence>
<evidence type="ECO:0000313" key="5">
    <source>
        <dbReference type="Proteomes" id="UP001500655"/>
    </source>
</evidence>
<dbReference type="NCBIfam" id="TIGR00377">
    <property type="entry name" value="ant_ant_sig"/>
    <property type="match status" value="1"/>
</dbReference>
<dbReference type="InterPro" id="IPR002645">
    <property type="entry name" value="STAS_dom"/>
</dbReference>
<sequence>MTEPLSVTVRNEPDHTVVVAHGDVYFDTVGPLRDVLLPLAAAERPRVVLDLANVSTCDSSGLNLMVQGHQLAARNGGWLRLAAPQPVVRLAFEVTNLTRLLAVYDSLAAATGDVRAGNGPAGNR</sequence>
<dbReference type="InterPro" id="IPR003658">
    <property type="entry name" value="Anti-sigma_ant"/>
</dbReference>
<dbReference type="Gene3D" id="3.30.750.24">
    <property type="entry name" value="STAS domain"/>
    <property type="match status" value="1"/>
</dbReference>
<dbReference type="PANTHER" id="PTHR33495:SF2">
    <property type="entry name" value="ANTI-SIGMA FACTOR ANTAGONIST TM_1081-RELATED"/>
    <property type="match status" value="1"/>
</dbReference>
<name>A0ABP4WXU5_9ACTN</name>
<keyword evidence="5" id="KW-1185">Reference proteome</keyword>
<organism evidence="4 5">
    <name type="scientific">Luedemannella helvata</name>
    <dbReference type="NCBI Taxonomy" id="349315"/>
    <lineage>
        <taxon>Bacteria</taxon>
        <taxon>Bacillati</taxon>
        <taxon>Actinomycetota</taxon>
        <taxon>Actinomycetes</taxon>
        <taxon>Micromonosporales</taxon>
        <taxon>Micromonosporaceae</taxon>
        <taxon>Luedemannella</taxon>
    </lineage>
</organism>
<dbReference type="Proteomes" id="UP001500655">
    <property type="component" value="Unassembled WGS sequence"/>
</dbReference>
<gene>
    <name evidence="4" type="ORF">GCM10009681_37580</name>
</gene>
<proteinExistence type="inferred from homology"/>
<comment type="similarity">
    <text evidence="1 2">Belongs to the anti-sigma-factor antagonist family.</text>
</comment>
<comment type="caution">
    <text evidence="4">The sequence shown here is derived from an EMBL/GenBank/DDBJ whole genome shotgun (WGS) entry which is preliminary data.</text>
</comment>